<reference evidence="2 3" key="1">
    <citation type="journal article" date="2020" name="G3 (Bethesda)">
        <title>Improved Reference Genome for Cyclotella cryptica CCMP332, a Model for Cell Wall Morphogenesis, Salinity Adaptation, and Lipid Production in Diatoms (Bacillariophyta).</title>
        <authorList>
            <person name="Roberts W.R."/>
            <person name="Downey K.M."/>
            <person name="Ruck E.C."/>
            <person name="Traller J.C."/>
            <person name="Alverson A.J."/>
        </authorList>
    </citation>
    <scope>NUCLEOTIDE SEQUENCE [LARGE SCALE GENOMIC DNA]</scope>
    <source>
        <strain evidence="2 3">CCMP332</strain>
    </source>
</reference>
<accession>A0ABD3QS25</accession>
<feature type="region of interest" description="Disordered" evidence="1">
    <location>
        <begin position="144"/>
        <end position="165"/>
    </location>
</feature>
<dbReference type="AlphaFoldDB" id="A0ABD3QS25"/>
<gene>
    <name evidence="2" type="ORF">HJC23_003498</name>
</gene>
<evidence type="ECO:0000313" key="3">
    <source>
        <dbReference type="Proteomes" id="UP001516023"/>
    </source>
</evidence>
<comment type="caution">
    <text evidence="2">The sequence shown here is derived from an EMBL/GenBank/DDBJ whole genome shotgun (WGS) entry which is preliminary data.</text>
</comment>
<name>A0ABD3QS25_9STRA</name>
<feature type="compositionally biased region" description="Low complexity" evidence="1">
    <location>
        <begin position="148"/>
        <end position="164"/>
    </location>
</feature>
<protein>
    <submittedName>
        <fullName evidence="2">Uncharacterized protein</fullName>
    </submittedName>
</protein>
<dbReference type="Proteomes" id="UP001516023">
    <property type="component" value="Unassembled WGS sequence"/>
</dbReference>
<feature type="region of interest" description="Disordered" evidence="1">
    <location>
        <begin position="405"/>
        <end position="425"/>
    </location>
</feature>
<sequence>MARLDYNVLIFSSLFASQRRSLGFSPASFRTVIHPSYHPSHGALFQDQSPARDNDSSYEALRRKFGLLNDSTINLASTVDSEKQKESDSVAPVNTLSSLLQSGQIQPDADTTTSSSTFQVSTDNDDHDSIADSLQSEPTLVQLSASSPVDDPTPTDPHQQDTLTNLDSSFSRKFTRYSIPLTKYGGSITKSDLKKETEQRKQRRLDCGVIVKLKPTSQATQRNLFTGLFRRGIEISESILSTPSSASIKTLDTRIKNAYSGRPFRWVTSESKRKAEHINVLLLDEDFVAAAAFWRMAADISQHEMGISRGDDDDILEQNHKNLQWYLALPETTCTVAQHLCDIINWYADYLGTEREKHNDSEGTEQGDARNRENATVILRARLDTTHSNSIPIVEFTAEYLGQRSESNQITAPETKPTSEDTERRTKSWVQRLLVQLGVCPFTKSNVKSGQGLGDVGVPVANIMYRHSGASFEDHGTSGEVYTLMAGKREYMGSNCDMIGAGSSGKYGVSSILLSAPSFDDDFALWAGPVFAMLEAGVGAIQAEEIIGVVCFHPNYATPDGTSFPGFGHMHSLPRLKKWYNQFTSSTRLTDNEIAAGGAWQRRTPHAVINVLRAEQLEAAEGRRESGILYERNIRVLVGREEGVGSDKLEQDLRREQLL</sequence>
<feature type="region of interest" description="Disordered" evidence="1">
    <location>
        <begin position="100"/>
        <end position="131"/>
    </location>
</feature>
<proteinExistence type="predicted"/>
<evidence type="ECO:0000256" key="1">
    <source>
        <dbReference type="SAM" id="MobiDB-lite"/>
    </source>
</evidence>
<evidence type="ECO:0000313" key="2">
    <source>
        <dbReference type="EMBL" id="KAL3803223.1"/>
    </source>
</evidence>
<keyword evidence="3" id="KW-1185">Reference proteome</keyword>
<dbReference type="EMBL" id="JABMIG020000015">
    <property type="protein sequence ID" value="KAL3803223.1"/>
    <property type="molecule type" value="Genomic_DNA"/>
</dbReference>
<organism evidence="2 3">
    <name type="scientific">Cyclotella cryptica</name>
    <dbReference type="NCBI Taxonomy" id="29204"/>
    <lineage>
        <taxon>Eukaryota</taxon>
        <taxon>Sar</taxon>
        <taxon>Stramenopiles</taxon>
        <taxon>Ochrophyta</taxon>
        <taxon>Bacillariophyta</taxon>
        <taxon>Coscinodiscophyceae</taxon>
        <taxon>Thalassiosirophycidae</taxon>
        <taxon>Stephanodiscales</taxon>
        <taxon>Stephanodiscaceae</taxon>
        <taxon>Cyclotella</taxon>
    </lineage>
</organism>